<dbReference type="GeneID" id="87755563"/>
<gene>
    <name evidence="7" type="ORF">SAMN02910343_00521</name>
</gene>
<sequence>MKSFSRSANHIGIDMGSSQTRIFSENRLLLDERTVVAVDSKTNEMVGFGTDAIIRYHSNPQRIRLEWPIRNGAMVDYYYTKGILTYFLKKVLKQALARPEIVLSISSGLSSVARHALIDAVMHAGAQKAFLLPVAAAAALGQGIRLDTPDVVLSMNIGQDVTDCGMFSCGGVIAQEQVVFGGRTINEGIQAYMRESLQIIIGMDEAESIKQDMVSVVEDGLDMTFAVHGRRVVDGVSVVMQMTSSRMYPIIQMYLEPVAELAERIIRQASPDMAEDLLKHGLLLTGGTARLSGLDKWLANRLGIPVRVPEHAEISAVMGCSRTLDEYKKIPDLIESGEKYYGRN</sequence>
<dbReference type="OrthoDB" id="9768127at2"/>
<accession>A0A1G5VBR8</accession>
<keyword evidence="2" id="KW-0963">Cytoplasm</keyword>
<dbReference type="GO" id="GO:0005737">
    <property type="term" value="C:cytoplasm"/>
    <property type="evidence" value="ECO:0007669"/>
    <property type="project" value="UniProtKB-SubCell"/>
</dbReference>
<keyword evidence="4" id="KW-0067">ATP-binding</keyword>
<dbReference type="Proteomes" id="UP000199689">
    <property type="component" value="Unassembled WGS sequence"/>
</dbReference>
<dbReference type="STRING" id="209880.SAMN02910343_00521"/>
<protein>
    <submittedName>
        <fullName evidence="7">Rod shape-determining protein MreB</fullName>
    </submittedName>
</protein>
<evidence type="ECO:0000313" key="8">
    <source>
        <dbReference type="Proteomes" id="UP000199689"/>
    </source>
</evidence>
<evidence type="ECO:0000256" key="2">
    <source>
        <dbReference type="ARBA" id="ARBA00022490"/>
    </source>
</evidence>
<dbReference type="PANTHER" id="PTHR42749">
    <property type="entry name" value="CELL SHAPE-DETERMINING PROTEIN MREB"/>
    <property type="match status" value="1"/>
</dbReference>
<keyword evidence="5" id="KW-0133">Cell shape</keyword>
<dbReference type="GO" id="GO:0008360">
    <property type="term" value="P:regulation of cell shape"/>
    <property type="evidence" value="ECO:0007669"/>
    <property type="project" value="UniProtKB-KW"/>
</dbReference>
<evidence type="ECO:0000256" key="3">
    <source>
        <dbReference type="ARBA" id="ARBA00022741"/>
    </source>
</evidence>
<dbReference type="SUPFAM" id="SSF53067">
    <property type="entry name" value="Actin-like ATPase domain"/>
    <property type="match status" value="2"/>
</dbReference>
<dbReference type="EMBL" id="FMXA01000006">
    <property type="protein sequence ID" value="SDA43302.1"/>
    <property type="molecule type" value="Genomic_DNA"/>
</dbReference>
<dbReference type="PRINTS" id="PR01652">
    <property type="entry name" value="SHAPEPROTEIN"/>
</dbReference>
<dbReference type="PANTHER" id="PTHR42749:SF1">
    <property type="entry name" value="CELL SHAPE-DETERMINING PROTEIN MREB"/>
    <property type="match status" value="1"/>
</dbReference>
<dbReference type="GO" id="GO:0000902">
    <property type="term" value="P:cell morphogenesis"/>
    <property type="evidence" value="ECO:0007669"/>
    <property type="project" value="InterPro"/>
</dbReference>
<keyword evidence="3" id="KW-0547">Nucleotide-binding</keyword>
<evidence type="ECO:0000313" key="7">
    <source>
        <dbReference type="EMBL" id="SDA43302.1"/>
    </source>
</evidence>
<dbReference type="InterPro" id="IPR043129">
    <property type="entry name" value="ATPase_NBD"/>
</dbReference>
<dbReference type="InterPro" id="IPR004753">
    <property type="entry name" value="MreB"/>
</dbReference>
<evidence type="ECO:0000256" key="1">
    <source>
        <dbReference type="ARBA" id="ARBA00004496"/>
    </source>
</evidence>
<evidence type="ECO:0000256" key="4">
    <source>
        <dbReference type="ARBA" id="ARBA00022840"/>
    </source>
</evidence>
<keyword evidence="8" id="KW-1185">Reference proteome</keyword>
<organism evidence="7 8">
    <name type="scientific">Allisonella histaminiformans</name>
    <dbReference type="NCBI Taxonomy" id="209880"/>
    <lineage>
        <taxon>Bacteria</taxon>
        <taxon>Bacillati</taxon>
        <taxon>Bacillota</taxon>
        <taxon>Negativicutes</taxon>
        <taxon>Veillonellales</taxon>
        <taxon>Veillonellaceae</taxon>
        <taxon>Allisonella</taxon>
    </lineage>
</organism>
<dbReference type="GO" id="GO:0005524">
    <property type="term" value="F:ATP binding"/>
    <property type="evidence" value="ECO:0007669"/>
    <property type="project" value="UniProtKB-KW"/>
</dbReference>
<name>A0A1G5VBR8_9FIRM</name>
<comment type="similarity">
    <text evidence="6">Belongs to the FtsA/MreB family.</text>
</comment>
<dbReference type="InterPro" id="IPR056546">
    <property type="entry name" value="MreB_MamK-like"/>
</dbReference>
<comment type="subcellular location">
    <subcellularLocation>
        <location evidence="1">Cytoplasm</location>
    </subcellularLocation>
</comment>
<dbReference type="AlphaFoldDB" id="A0A1G5VBR8"/>
<evidence type="ECO:0000256" key="6">
    <source>
        <dbReference type="ARBA" id="ARBA00023458"/>
    </source>
</evidence>
<reference evidence="7 8" key="1">
    <citation type="submission" date="2016-10" db="EMBL/GenBank/DDBJ databases">
        <authorList>
            <person name="de Groot N.N."/>
        </authorList>
    </citation>
    <scope>NUCLEOTIDE SEQUENCE [LARGE SCALE GENOMIC DNA]</scope>
    <source>
        <strain evidence="7 8">DSM 15230</strain>
    </source>
</reference>
<evidence type="ECO:0000256" key="5">
    <source>
        <dbReference type="ARBA" id="ARBA00022960"/>
    </source>
</evidence>
<dbReference type="Pfam" id="PF06723">
    <property type="entry name" value="MreB_Mbl"/>
    <property type="match status" value="1"/>
</dbReference>
<dbReference type="RefSeq" id="WP_091363547.1">
    <property type="nucleotide sequence ID" value="NZ_FMXA01000006.1"/>
</dbReference>
<dbReference type="Gene3D" id="3.30.420.40">
    <property type="match status" value="2"/>
</dbReference>
<proteinExistence type="inferred from homology"/>